<organism evidence="1 2">
    <name type="scientific">Pluteus cervinus</name>
    <dbReference type="NCBI Taxonomy" id="181527"/>
    <lineage>
        <taxon>Eukaryota</taxon>
        <taxon>Fungi</taxon>
        <taxon>Dikarya</taxon>
        <taxon>Basidiomycota</taxon>
        <taxon>Agaricomycotina</taxon>
        <taxon>Agaricomycetes</taxon>
        <taxon>Agaricomycetidae</taxon>
        <taxon>Agaricales</taxon>
        <taxon>Pluteineae</taxon>
        <taxon>Pluteaceae</taxon>
        <taxon>Pluteus</taxon>
    </lineage>
</organism>
<evidence type="ECO:0000313" key="1">
    <source>
        <dbReference type="EMBL" id="TFK65422.1"/>
    </source>
</evidence>
<evidence type="ECO:0000313" key="2">
    <source>
        <dbReference type="Proteomes" id="UP000308600"/>
    </source>
</evidence>
<sequence length="429" mass="47199">MEYISQLAGALIGFGTRSSASPDTEGARPDVPSVVCSPDGSSTQPQHKKVTNPDPSCSTSAREPSPPLHVPKLPLFPPLPLSKPPSDPAAFVLSGQQLIVSYDGTSDSVQGGGTSACGLAALNCARVVLGKSKQGSLGTRLLEEIIDEKTMQDIVSICPMWTGNANLEIDEIVSLPMFNNFLKPLGISWGKATRSGFDKMLTRLQDLHQHSVVVTVITKVHEIVACIRVAIQDHNVFVIYDPHARPSHPNGAGFIIDADKERILDHLTMLMGVDEDLLNDPDFAWQMEMLSTFSGHCFIPEPEDPDLESLIIKLSIQSYGQHTCDHDDSAAEIKLIKEERDRFLSRLKQWRGYAEAQTSAVKAYKQEVEKVERQALRDKEALTQEIEELRRQVQQAGEGRVQPNAQNRDVDEEVRAVLVVPEGILVEID</sequence>
<accession>A0ACD3AKK6</accession>
<proteinExistence type="predicted"/>
<reference evidence="1 2" key="1">
    <citation type="journal article" date="2019" name="Nat. Ecol. Evol.">
        <title>Megaphylogeny resolves global patterns of mushroom evolution.</title>
        <authorList>
            <person name="Varga T."/>
            <person name="Krizsan K."/>
            <person name="Foldi C."/>
            <person name="Dima B."/>
            <person name="Sanchez-Garcia M."/>
            <person name="Sanchez-Ramirez S."/>
            <person name="Szollosi G.J."/>
            <person name="Szarkandi J.G."/>
            <person name="Papp V."/>
            <person name="Albert L."/>
            <person name="Andreopoulos W."/>
            <person name="Angelini C."/>
            <person name="Antonin V."/>
            <person name="Barry K.W."/>
            <person name="Bougher N.L."/>
            <person name="Buchanan P."/>
            <person name="Buyck B."/>
            <person name="Bense V."/>
            <person name="Catcheside P."/>
            <person name="Chovatia M."/>
            <person name="Cooper J."/>
            <person name="Damon W."/>
            <person name="Desjardin D."/>
            <person name="Finy P."/>
            <person name="Geml J."/>
            <person name="Haridas S."/>
            <person name="Hughes K."/>
            <person name="Justo A."/>
            <person name="Karasinski D."/>
            <person name="Kautmanova I."/>
            <person name="Kiss B."/>
            <person name="Kocsube S."/>
            <person name="Kotiranta H."/>
            <person name="LaButti K.M."/>
            <person name="Lechner B.E."/>
            <person name="Liimatainen K."/>
            <person name="Lipzen A."/>
            <person name="Lukacs Z."/>
            <person name="Mihaltcheva S."/>
            <person name="Morgado L.N."/>
            <person name="Niskanen T."/>
            <person name="Noordeloos M.E."/>
            <person name="Ohm R.A."/>
            <person name="Ortiz-Santana B."/>
            <person name="Ovrebo C."/>
            <person name="Racz N."/>
            <person name="Riley R."/>
            <person name="Savchenko A."/>
            <person name="Shiryaev A."/>
            <person name="Soop K."/>
            <person name="Spirin V."/>
            <person name="Szebenyi C."/>
            <person name="Tomsovsky M."/>
            <person name="Tulloss R.E."/>
            <person name="Uehling J."/>
            <person name="Grigoriev I.V."/>
            <person name="Vagvolgyi C."/>
            <person name="Papp T."/>
            <person name="Martin F.M."/>
            <person name="Miettinen O."/>
            <person name="Hibbett D.S."/>
            <person name="Nagy L.G."/>
        </authorList>
    </citation>
    <scope>NUCLEOTIDE SEQUENCE [LARGE SCALE GENOMIC DNA]</scope>
    <source>
        <strain evidence="1 2">NL-1719</strain>
    </source>
</reference>
<name>A0ACD3AKK6_9AGAR</name>
<keyword evidence="2" id="KW-1185">Reference proteome</keyword>
<dbReference type="EMBL" id="ML208437">
    <property type="protein sequence ID" value="TFK65422.1"/>
    <property type="molecule type" value="Genomic_DNA"/>
</dbReference>
<protein>
    <submittedName>
        <fullName evidence="1">Uncharacterized protein</fullName>
    </submittedName>
</protein>
<dbReference type="Proteomes" id="UP000308600">
    <property type="component" value="Unassembled WGS sequence"/>
</dbReference>
<gene>
    <name evidence="1" type="ORF">BDN72DRAFT_900702</name>
</gene>